<gene>
    <name evidence="2" type="ORF">KCU76_g11556</name>
</gene>
<feature type="domain" description="RNase III" evidence="1">
    <location>
        <begin position="128"/>
        <end position="143"/>
    </location>
</feature>
<dbReference type="InterPro" id="IPR000999">
    <property type="entry name" value="RNase_III_dom"/>
</dbReference>
<proteinExistence type="predicted"/>
<dbReference type="GO" id="GO:0004525">
    <property type="term" value="F:ribonuclease III activity"/>
    <property type="evidence" value="ECO:0007669"/>
    <property type="project" value="InterPro"/>
</dbReference>
<accession>A0A9P8EAD9</accession>
<sequence length="211" mass="23093">MATIDDQVPVLKAEQIDRVERIINYRFQDHENAYLWEALQYVAPSQPSVTSINGRFFTGNNLKLAIIGDVVMAVAVAEYWFSMKDSVPGDWGDLSTAKLSNKYFNKMASQAKLVSCTECYCCGGKKPANLLEAIIGAVYLDSGRNMGAVRKAMISVGFTEVLNETDDSIEQQTLVKDATAKTDKIVVKDGMSNPDVADLTALYDAVPVSCT</sequence>
<dbReference type="AlphaFoldDB" id="A0A9P8EAD9"/>
<protein>
    <recommendedName>
        <fullName evidence="1">RNase III domain-containing protein</fullName>
    </recommendedName>
</protein>
<reference evidence="2" key="2">
    <citation type="submission" date="2021-08" db="EMBL/GenBank/DDBJ databases">
        <authorList>
            <person name="Gostincar C."/>
            <person name="Sun X."/>
            <person name="Song Z."/>
            <person name="Gunde-Cimerman N."/>
        </authorList>
    </citation>
    <scope>NUCLEOTIDE SEQUENCE</scope>
    <source>
        <strain evidence="2">EXF-9911</strain>
    </source>
</reference>
<dbReference type="PROSITE" id="PS50142">
    <property type="entry name" value="RNASE_3_2"/>
    <property type="match status" value="1"/>
</dbReference>
<dbReference type="OrthoDB" id="67027at2759"/>
<evidence type="ECO:0000313" key="3">
    <source>
        <dbReference type="Proteomes" id="UP000779574"/>
    </source>
</evidence>
<comment type="caution">
    <text evidence="2">The sequence shown here is derived from an EMBL/GenBank/DDBJ whole genome shotgun (WGS) entry which is preliminary data.</text>
</comment>
<dbReference type="Proteomes" id="UP000779574">
    <property type="component" value="Unassembled WGS sequence"/>
</dbReference>
<dbReference type="Gene3D" id="1.10.1520.10">
    <property type="entry name" value="Ribonuclease III domain"/>
    <property type="match status" value="1"/>
</dbReference>
<dbReference type="EMBL" id="JAHFXF010000560">
    <property type="protein sequence ID" value="KAG9685659.1"/>
    <property type="molecule type" value="Genomic_DNA"/>
</dbReference>
<evidence type="ECO:0000313" key="2">
    <source>
        <dbReference type="EMBL" id="KAG9685659.1"/>
    </source>
</evidence>
<dbReference type="GO" id="GO:0006396">
    <property type="term" value="P:RNA processing"/>
    <property type="evidence" value="ECO:0007669"/>
    <property type="project" value="InterPro"/>
</dbReference>
<evidence type="ECO:0000259" key="1">
    <source>
        <dbReference type="PROSITE" id="PS50142"/>
    </source>
</evidence>
<name>A0A9P8EAD9_AURME</name>
<organism evidence="2 3">
    <name type="scientific">Aureobasidium melanogenum</name>
    <name type="common">Aureobasidium pullulans var. melanogenum</name>
    <dbReference type="NCBI Taxonomy" id="46634"/>
    <lineage>
        <taxon>Eukaryota</taxon>
        <taxon>Fungi</taxon>
        <taxon>Dikarya</taxon>
        <taxon>Ascomycota</taxon>
        <taxon>Pezizomycotina</taxon>
        <taxon>Dothideomycetes</taxon>
        <taxon>Dothideomycetidae</taxon>
        <taxon>Dothideales</taxon>
        <taxon>Saccotheciaceae</taxon>
        <taxon>Aureobasidium</taxon>
    </lineage>
</organism>
<reference evidence="2" key="1">
    <citation type="journal article" date="2021" name="J Fungi (Basel)">
        <title>Virulence traits and population genomics of the black yeast Aureobasidium melanogenum.</title>
        <authorList>
            <person name="Cernosa A."/>
            <person name="Sun X."/>
            <person name="Gostincar C."/>
            <person name="Fang C."/>
            <person name="Gunde-Cimerman N."/>
            <person name="Song Z."/>
        </authorList>
    </citation>
    <scope>NUCLEOTIDE SEQUENCE</scope>
    <source>
        <strain evidence="2">EXF-9911</strain>
    </source>
</reference>
<feature type="non-terminal residue" evidence="2">
    <location>
        <position position="1"/>
    </location>
</feature>
<dbReference type="SUPFAM" id="SSF69065">
    <property type="entry name" value="RNase III domain-like"/>
    <property type="match status" value="1"/>
</dbReference>
<dbReference type="CDD" id="cd00593">
    <property type="entry name" value="RIBOc"/>
    <property type="match status" value="1"/>
</dbReference>
<dbReference type="InterPro" id="IPR036389">
    <property type="entry name" value="RNase_III_sf"/>
</dbReference>